<evidence type="ECO:0000256" key="1">
    <source>
        <dbReference type="ARBA" id="ARBA00022475"/>
    </source>
</evidence>
<evidence type="ECO:0000256" key="5">
    <source>
        <dbReference type="ARBA" id="ARBA00023288"/>
    </source>
</evidence>
<keyword evidence="3" id="KW-0472">Membrane</keyword>
<evidence type="ECO:0000256" key="6">
    <source>
        <dbReference type="SAM" id="MobiDB-lite"/>
    </source>
</evidence>
<proteinExistence type="predicted"/>
<accession>A0ABT3DNP0</accession>
<dbReference type="Pfam" id="PF01547">
    <property type="entry name" value="SBP_bac_1"/>
    <property type="match status" value="1"/>
</dbReference>
<keyword evidence="2" id="KW-0732">Signal</keyword>
<evidence type="ECO:0000313" key="8">
    <source>
        <dbReference type="Proteomes" id="UP001526147"/>
    </source>
</evidence>
<keyword evidence="5" id="KW-0449">Lipoprotein</keyword>
<evidence type="ECO:0000313" key="7">
    <source>
        <dbReference type="EMBL" id="MCV9888690.1"/>
    </source>
</evidence>
<reference evidence="7 8" key="1">
    <citation type="submission" date="2022-10" db="EMBL/GenBank/DDBJ databases">
        <title>Draft genome assembly of moderately radiation resistant bacterium Metabacillus halosaccharovorans.</title>
        <authorList>
            <person name="Pal S."/>
            <person name="Gopinathan A."/>
        </authorList>
    </citation>
    <scope>NUCLEOTIDE SEQUENCE [LARGE SCALE GENOMIC DNA]</scope>
    <source>
        <strain evidence="7 8">VITHBRA001</strain>
    </source>
</reference>
<feature type="region of interest" description="Disordered" evidence="6">
    <location>
        <begin position="27"/>
        <end position="47"/>
    </location>
</feature>
<comment type="caution">
    <text evidence="7">The sequence shown here is derived from an EMBL/GenBank/DDBJ whole genome shotgun (WGS) entry which is preliminary data.</text>
</comment>
<sequence>MCKYIIFFIISTLLLVNLSSCEVLTKKNEKPSPSENVVDENNGVSDGDSKEKLELTLWAHYGEDWEYSFKEFNKAYPEIEIKVETFTYESYEEKYIEALLSGNVPDIMVFDSDQFRNFKDIDGLEDLSKEPYNAETYKNDFPPSLWQIGKSIDNRKIIGIPFSTTPLVTFYRKDLMERYGFPSDPEELATFMEDPNNWLTIAKTLKKDDRWIMQWPNQLLNIYESSTSLFTNDFLFNRNNEVFKDAITLSQIADKDKLAAHFDIYMPEGKKALEEGRLAMLYLGTYGDDQLEEIVPKQAGKWRATRLPFNVYGWSNSTIFSIPINSDHKESAWEFIKFYSFELMKQGFIGSVPGYMPARNNPSNLIYHNKFLGGQQTQRLYEDIMNKTQEHFITPLDEEAEQIWKENIDSTIQWNIDATTALEKITQDMNQNLGQKQKILRDLIK</sequence>
<keyword evidence="4" id="KW-0564">Palmitate</keyword>
<evidence type="ECO:0000256" key="2">
    <source>
        <dbReference type="ARBA" id="ARBA00022729"/>
    </source>
</evidence>
<dbReference type="InterPro" id="IPR006059">
    <property type="entry name" value="SBP"/>
</dbReference>
<keyword evidence="1" id="KW-1003">Cell membrane</keyword>
<evidence type="ECO:0000256" key="3">
    <source>
        <dbReference type="ARBA" id="ARBA00023136"/>
    </source>
</evidence>
<organism evidence="7 8">
    <name type="scientific">Metabacillus halosaccharovorans</name>
    <dbReference type="NCBI Taxonomy" id="930124"/>
    <lineage>
        <taxon>Bacteria</taxon>
        <taxon>Bacillati</taxon>
        <taxon>Bacillota</taxon>
        <taxon>Bacilli</taxon>
        <taxon>Bacillales</taxon>
        <taxon>Bacillaceae</taxon>
        <taxon>Metabacillus</taxon>
    </lineage>
</organism>
<dbReference type="Gene3D" id="3.40.190.10">
    <property type="entry name" value="Periplasmic binding protein-like II"/>
    <property type="match status" value="1"/>
</dbReference>
<keyword evidence="8" id="KW-1185">Reference proteome</keyword>
<protein>
    <submittedName>
        <fullName evidence="7">Extracellular solute-binding protein</fullName>
    </submittedName>
</protein>
<evidence type="ECO:0000256" key="4">
    <source>
        <dbReference type="ARBA" id="ARBA00023139"/>
    </source>
</evidence>
<dbReference type="PANTHER" id="PTHR43649">
    <property type="entry name" value="ARABINOSE-BINDING PROTEIN-RELATED"/>
    <property type="match status" value="1"/>
</dbReference>
<name>A0ABT3DNP0_9BACI</name>
<dbReference type="EMBL" id="JAOYEY010000051">
    <property type="protein sequence ID" value="MCV9888690.1"/>
    <property type="molecule type" value="Genomic_DNA"/>
</dbReference>
<dbReference type="SUPFAM" id="SSF53850">
    <property type="entry name" value="Periplasmic binding protein-like II"/>
    <property type="match status" value="1"/>
</dbReference>
<dbReference type="Proteomes" id="UP001526147">
    <property type="component" value="Unassembled WGS sequence"/>
</dbReference>
<dbReference type="InterPro" id="IPR050490">
    <property type="entry name" value="Bact_solute-bd_prot1"/>
</dbReference>
<dbReference type="PANTHER" id="PTHR43649:SF33">
    <property type="entry name" value="POLYGALACTURONAN_RHAMNOGALACTURONAN-BINDING PROTEIN YTCQ"/>
    <property type="match status" value="1"/>
</dbReference>
<gene>
    <name evidence="7" type="ORF">OIH86_23840</name>
</gene>
<dbReference type="RefSeq" id="WP_264144732.1">
    <property type="nucleotide sequence ID" value="NZ_JAOYEY010000051.1"/>
</dbReference>